<feature type="region of interest" description="Disordered" evidence="2">
    <location>
        <begin position="193"/>
        <end position="251"/>
    </location>
</feature>
<evidence type="ECO:0008006" key="4">
    <source>
        <dbReference type="Google" id="ProtNLM"/>
    </source>
</evidence>
<evidence type="ECO:0000256" key="1">
    <source>
        <dbReference type="SAM" id="Coils"/>
    </source>
</evidence>
<proteinExistence type="predicted"/>
<accession>A0A0F9XV34</accession>
<gene>
    <name evidence="3" type="ORF">LCGC14_0171330</name>
</gene>
<dbReference type="EMBL" id="LAZR01000066">
    <property type="protein sequence ID" value="KKN96203.1"/>
    <property type="molecule type" value="Genomic_DNA"/>
</dbReference>
<evidence type="ECO:0000256" key="2">
    <source>
        <dbReference type="SAM" id="MobiDB-lite"/>
    </source>
</evidence>
<protein>
    <recommendedName>
        <fullName evidence="4">Conjugal transfer protein TraB</fullName>
    </recommendedName>
</protein>
<organism evidence="3">
    <name type="scientific">marine sediment metagenome</name>
    <dbReference type="NCBI Taxonomy" id="412755"/>
    <lineage>
        <taxon>unclassified sequences</taxon>
        <taxon>metagenomes</taxon>
        <taxon>ecological metagenomes</taxon>
    </lineage>
</organism>
<comment type="caution">
    <text evidence="3">The sequence shown here is derived from an EMBL/GenBank/DDBJ whole genome shotgun (WGS) entry which is preliminary data.</text>
</comment>
<keyword evidence="1" id="KW-0175">Coiled coil</keyword>
<evidence type="ECO:0000313" key="3">
    <source>
        <dbReference type="EMBL" id="KKN96203.1"/>
    </source>
</evidence>
<feature type="compositionally biased region" description="Polar residues" evidence="2">
    <location>
        <begin position="194"/>
        <end position="226"/>
    </location>
</feature>
<name>A0A0F9XV34_9ZZZZ</name>
<feature type="region of interest" description="Disordered" evidence="2">
    <location>
        <begin position="34"/>
        <end position="56"/>
    </location>
</feature>
<feature type="compositionally biased region" description="Polar residues" evidence="2">
    <location>
        <begin position="36"/>
        <end position="56"/>
    </location>
</feature>
<feature type="coiled-coil region" evidence="1">
    <location>
        <begin position="97"/>
        <end position="124"/>
    </location>
</feature>
<reference evidence="3" key="1">
    <citation type="journal article" date="2015" name="Nature">
        <title>Complex archaea that bridge the gap between prokaryotes and eukaryotes.</title>
        <authorList>
            <person name="Spang A."/>
            <person name="Saw J.H."/>
            <person name="Jorgensen S.L."/>
            <person name="Zaremba-Niedzwiedzka K."/>
            <person name="Martijn J."/>
            <person name="Lind A.E."/>
            <person name="van Eijk R."/>
            <person name="Schleper C."/>
            <person name="Guy L."/>
            <person name="Ettema T.J."/>
        </authorList>
    </citation>
    <scope>NUCLEOTIDE SEQUENCE</scope>
</reference>
<sequence>MTDESQAKQPINKRAMVAGCILLAGAGFYLMRGGPSTPTSGPTQQLKPVEVGNQSPNEISVTDRDAALTQFAKQFEAVQQRISLSEAEQQKRDEQAFKKIEEVNNRLQSNIAALTDEIVQLRANQADETYSRVNGSDPGNVQPPSFEDVPDLQLEGLNFNMSPPQPSQDFQPARPSPYGPNYFILKPDNVAPAVSTQSGGNDLGASSPQQFGGMTTPSTSASNLQYRSAREEYEAQRTQATAAQQGQQAQTTRIQKVVIPAFSFVEVTTLHGVACPVGASSPGSQTEIPARPVVLPVRGIFRGPNGSSVDVGNIHLMGLCSGRRTSSSNTGRATVRVEQMSYWDSSGGAQMEPSTGYIVDTRDNEQDVYGRLEKVSGRTLALQSAAAAAAAASTAVAQGEYTTQNSLDSNGSTSTSQLTGNAGKAAVSQGVATLFTQIGDRFEREANAAFDTVIVEPGIKLRFVTDQPIYIYQPAEAFDLDGGMRDVLL</sequence>
<dbReference type="AlphaFoldDB" id="A0A0F9XV34"/>
<feature type="compositionally biased region" description="Low complexity" evidence="2">
    <location>
        <begin position="236"/>
        <end position="251"/>
    </location>
</feature>